<evidence type="ECO:0000259" key="6">
    <source>
        <dbReference type="PROSITE" id="PS50110"/>
    </source>
</evidence>
<dbReference type="Gene3D" id="1.10.8.60">
    <property type="match status" value="1"/>
</dbReference>
<dbReference type="InterPro" id="IPR009057">
    <property type="entry name" value="Homeodomain-like_sf"/>
</dbReference>
<feature type="coiled-coil region" evidence="4">
    <location>
        <begin position="118"/>
        <end position="145"/>
    </location>
</feature>
<dbReference type="EMBL" id="QNVU01000062">
    <property type="protein sequence ID" value="REC41149.1"/>
    <property type="molecule type" value="Genomic_DNA"/>
</dbReference>
<dbReference type="AlphaFoldDB" id="A0A3D9AIG7"/>
<dbReference type="CDD" id="cd00009">
    <property type="entry name" value="AAA"/>
    <property type="match status" value="1"/>
</dbReference>
<dbReference type="InterPro" id="IPR001789">
    <property type="entry name" value="Sig_transdc_resp-reg_receiver"/>
</dbReference>
<dbReference type="InterPro" id="IPR002078">
    <property type="entry name" value="Sigma_54_int"/>
</dbReference>
<gene>
    <name evidence="7" type="ORF">DRF68_19180</name>
</gene>
<dbReference type="GO" id="GO:0005524">
    <property type="term" value="F:ATP binding"/>
    <property type="evidence" value="ECO:0007669"/>
    <property type="project" value="UniProtKB-KW"/>
</dbReference>
<dbReference type="PROSITE" id="PS50045">
    <property type="entry name" value="SIGMA54_INTERACT_4"/>
    <property type="match status" value="1"/>
</dbReference>
<feature type="domain" description="Response regulatory" evidence="6">
    <location>
        <begin position="4"/>
        <end position="118"/>
    </location>
</feature>
<dbReference type="CDD" id="cd00156">
    <property type="entry name" value="REC"/>
    <property type="match status" value="1"/>
</dbReference>
<evidence type="ECO:0000313" key="8">
    <source>
        <dbReference type="Proteomes" id="UP000256924"/>
    </source>
</evidence>
<dbReference type="FunFam" id="3.40.50.300:FF:000006">
    <property type="entry name" value="DNA-binding transcriptional regulator NtrC"/>
    <property type="match status" value="1"/>
</dbReference>
<dbReference type="Proteomes" id="UP000256924">
    <property type="component" value="Unassembled WGS sequence"/>
</dbReference>
<reference evidence="7 8" key="1">
    <citation type="journal article" date="2004" name="Emerg. Infect. Dis.">
        <title>Amoebae-resisting bacteria isolated from human nasal swabs by amoebal coculture.</title>
        <authorList>
            <person name="Greub G."/>
            <person name="La Scola B."/>
            <person name="Raoult D."/>
        </authorList>
    </citation>
    <scope>NUCLEOTIDE SEQUENCE [LARGE SCALE GENOMIC DNA]</scope>
    <source>
        <strain evidence="7 8">CCUG 51329</strain>
    </source>
</reference>
<dbReference type="SUPFAM" id="SSF52172">
    <property type="entry name" value="CheY-like"/>
    <property type="match status" value="1"/>
</dbReference>
<feature type="modified residue" description="4-aspartylphosphate" evidence="3">
    <location>
        <position position="53"/>
    </location>
</feature>
<evidence type="ECO:0000259" key="5">
    <source>
        <dbReference type="PROSITE" id="PS50045"/>
    </source>
</evidence>
<dbReference type="InterPro" id="IPR011006">
    <property type="entry name" value="CheY-like_superfamily"/>
</dbReference>
<organism evidence="7 8">
    <name type="scientific">Candidatus Chryseobacterium massiliense</name>
    <dbReference type="NCBI Taxonomy" id="204089"/>
    <lineage>
        <taxon>Bacteria</taxon>
        <taxon>Pseudomonadati</taxon>
        <taxon>Bacteroidota</taxon>
        <taxon>Flavobacteriia</taxon>
        <taxon>Flavobacteriales</taxon>
        <taxon>Weeksellaceae</taxon>
        <taxon>Chryseobacterium group</taxon>
        <taxon>Chryseobacterium</taxon>
    </lineage>
</organism>
<dbReference type="InterPro" id="IPR003593">
    <property type="entry name" value="AAA+_ATPase"/>
</dbReference>
<dbReference type="Pfam" id="PF25601">
    <property type="entry name" value="AAA_lid_14"/>
    <property type="match status" value="1"/>
</dbReference>
<dbReference type="SUPFAM" id="SSF52540">
    <property type="entry name" value="P-loop containing nucleoside triphosphate hydrolases"/>
    <property type="match status" value="1"/>
</dbReference>
<dbReference type="InterPro" id="IPR027417">
    <property type="entry name" value="P-loop_NTPase"/>
</dbReference>
<dbReference type="Gene3D" id="3.40.50.300">
    <property type="entry name" value="P-loop containing nucleotide triphosphate hydrolases"/>
    <property type="match status" value="1"/>
</dbReference>
<evidence type="ECO:0000313" key="7">
    <source>
        <dbReference type="EMBL" id="REC41149.1"/>
    </source>
</evidence>
<dbReference type="PROSITE" id="PS50110">
    <property type="entry name" value="RESPONSE_REGULATORY"/>
    <property type="match status" value="1"/>
</dbReference>
<dbReference type="Pfam" id="PF00158">
    <property type="entry name" value="Sigma54_activat"/>
    <property type="match status" value="1"/>
</dbReference>
<protein>
    <submittedName>
        <fullName evidence="7">Sigma-54-dependent Fis family transcriptional regulator</fullName>
    </submittedName>
</protein>
<proteinExistence type="predicted"/>
<sequence length="451" mass="51407">MMVRIFLVDDDPFFGEMLKYHLQLNPDYEVFLYSSGKECLSELYRNPDIICIDFGLPDIQGDDLFKQIKTLYPDLPIIVISGQENISVAIDFLKQGAKDYIVKNEHTKELLWNSIIRLRENISLKQEVEELKDELEKKYSFEKTIIGQSDSIKNIFSKINKALKSNINVSVTGETGTGKEVVARAIHYHSSRKNKPFVAVNMAAIPKDLVESEFFGHEKGAFTGATDKSVGKFEQANGGTIFLDEIAELDLNLQSKLLRALQEREITRVGGTQKIKLDVRLIIATHKNLANEVKKGNFREDLYYRVIGLPIELPPLRERDQDTLILAKHFIDLFAKENKIKPLVLASDARKKLMKYSFPGNIRELKSVIDLACVMAESNEITADDISFYSLEKESENFLSEQKTLKQYTTDIILHFLKENNNDVIKTAKILDIGKSTVYNLINSTDLKKTK</sequence>
<dbReference type="GO" id="GO:0006355">
    <property type="term" value="P:regulation of DNA-templated transcription"/>
    <property type="evidence" value="ECO:0007669"/>
    <property type="project" value="InterPro"/>
</dbReference>
<comment type="caution">
    <text evidence="7">The sequence shown here is derived from an EMBL/GenBank/DDBJ whole genome shotgun (WGS) entry which is preliminary data.</text>
</comment>
<keyword evidence="1" id="KW-0547">Nucleotide-binding</keyword>
<dbReference type="SMART" id="SM00448">
    <property type="entry name" value="REC"/>
    <property type="match status" value="1"/>
</dbReference>
<keyword evidence="8" id="KW-1185">Reference proteome</keyword>
<dbReference type="Pfam" id="PF00072">
    <property type="entry name" value="Response_reg"/>
    <property type="match status" value="1"/>
</dbReference>
<dbReference type="InterPro" id="IPR058031">
    <property type="entry name" value="AAA_lid_NorR"/>
</dbReference>
<name>A0A3D9AIG7_9FLAO</name>
<dbReference type="SMART" id="SM00382">
    <property type="entry name" value="AAA"/>
    <property type="match status" value="1"/>
</dbReference>
<keyword evidence="2" id="KW-0067">ATP-binding</keyword>
<dbReference type="RefSeq" id="WP_116099966.1">
    <property type="nucleotide sequence ID" value="NZ_QNVU01000062.1"/>
</dbReference>
<dbReference type="GO" id="GO:0000160">
    <property type="term" value="P:phosphorelay signal transduction system"/>
    <property type="evidence" value="ECO:0007669"/>
    <property type="project" value="InterPro"/>
</dbReference>
<dbReference type="PROSITE" id="PS00676">
    <property type="entry name" value="SIGMA54_INTERACT_2"/>
    <property type="match status" value="1"/>
</dbReference>
<evidence type="ECO:0000256" key="4">
    <source>
        <dbReference type="SAM" id="Coils"/>
    </source>
</evidence>
<dbReference type="PANTHER" id="PTHR32071:SF121">
    <property type="entry name" value="SIGMA L-DEPENDENT TRANSCRIPTIONAL REGULATOR YQIR-RELATED"/>
    <property type="match status" value="1"/>
</dbReference>
<dbReference type="InterPro" id="IPR025943">
    <property type="entry name" value="Sigma_54_int_dom_ATP-bd_2"/>
</dbReference>
<evidence type="ECO:0000256" key="2">
    <source>
        <dbReference type="ARBA" id="ARBA00022840"/>
    </source>
</evidence>
<accession>A0A3D9AIG7</accession>
<dbReference type="SUPFAM" id="SSF46689">
    <property type="entry name" value="Homeodomain-like"/>
    <property type="match status" value="1"/>
</dbReference>
<dbReference type="Gene3D" id="1.10.10.60">
    <property type="entry name" value="Homeodomain-like"/>
    <property type="match status" value="1"/>
</dbReference>
<keyword evidence="4" id="KW-0175">Coiled coil</keyword>
<feature type="domain" description="Sigma-54 factor interaction" evidence="5">
    <location>
        <begin position="145"/>
        <end position="374"/>
    </location>
</feature>
<dbReference type="Gene3D" id="3.40.50.2300">
    <property type="match status" value="1"/>
</dbReference>
<evidence type="ECO:0000256" key="1">
    <source>
        <dbReference type="ARBA" id="ARBA00022741"/>
    </source>
</evidence>
<keyword evidence="3" id="KW-0597">Phosphoprotein</keyword>
<evidence type="ECO:0000256" key="3">
    <source>
        <dbReference type="PROSITE-ProRule" id="PRU00169"/>
    </source>
</evidence>
<dbReference type="PANTHER" id="PTHR32071">
    <property type="entry name" value="TRANSCRIPTIONAL REGULATORY PROTEIN"/>
    <property type="match status" value="1"/>
</dbReference>